<name>A0A1X6WX82_9MICO</name>
<dbReference type="GO" id="GO:0005886">
    <property type="term" value="C:plasma membrane"/>
    <property type="evidence" value="ECO:0007669"/>
    <property type="project" value="UniProtKB-SubCell"/>
</dbReference>
<evidence type="ECO:0000256" key="2">
    <source>
        <dbReference type="ARBA" id="ARBA00009773"/>
    </source>
</evidence>
<keyword evidence="12" id="KW-1185">Reference proteome</keyword>
<feature type="transmembrane region" description="Helical" evidence="10">
    <location>
        <begin position="170"/>
        <end position="189"/>
    </location>
</feature>
<proteinExistence type="inferred from homology"/>
<dbReference type="GO" id="GO:0055085">
    <property type="term" value="P:transmembrane transport"/>
    <property type="evidence" value="ECO:0007669"/>
    <property type="project" value="TreeGrafter"/>
</dbReference>
<evidence type="ECO:0000256" key="5">
    <source>
        <dbReference type="ARBA" id="ARBA00022692"/>
    </source>
</evidence>
<dbReference type="GO" id="GO:0009252">
    <property type="term" value="P:peptidoglycan biosynthetic process"/>
    <property type="evidence" value="ECO:0007669"/>
    <property type="project" value="UniProtKB-KW"/>
</dbReference>
<keyword evidence="6" id="KW-0133">Cell shape</keyword>
<feature type="transmembrane region" description="Helical" evidence="10">
    <location>
        <begin position="230"/>
        <end position="250"/>
    </location>
</feature>
<evidence type="ECO:0000256" key="7">
    <source>
        <dbReference type="ARBA" id="ARBA00022984"/>
    </source>
</evidence>
<comment type="subcellular location">
    <subcellularLocation>
        <location evidence="1">Cell membrane</location>
        <topology evidence="1">Multi-pass membrane protein</topology>
    </subcellularLocation>
</comment>
<feature type="transmembrane region" description="Helical" evidence="10">
    <location>
        <begin position="288"/>
        <end position="304"/>
    </location>
</feature>
<protein>
    <submittedName>
        <fullName evidence="11">COG0628: Predicted permease</fullName>
    </submittedName>
</protein>
<accession>A0A1X6WX82</accession>
<keyword evidence="5 10" id="KW-0812">Transmembrane</keyword>
<comment type="similarity">
    <text evidence="2">Belongs to the autoinducer-2 exporter (AI-2E) (TC 2.A.86) family.</text>
</comment>
<dbReference type="OrthoDB" id="9784366at2"/>
<dbReference type="EMBL" id="FWFG01000045">
    <property type="protein sequence ID" value="SLM90187.1"/>
    <property type="molecule type" value="Genomic_DNA"/>
</dbReference>
<evidence type="ECO:0000313" key="11">
    <source>
        <dbReference type="EMBL" id="SLM90187.1"/>
    </source>
</evidence>
<dbReference type="AlphaFoldDB" id="A0A1X6WX82"/>
<dbReference type="GO" id="GO:0008360">
    <property type="term" value="P:regulation of cell shape"/>
    <property type="evidence" value="ECO:0007669"/>
    <property type="project" value="UniProtKB-KW"/>
</dbReference>
<keyword evidence="7" id="KW-0573">Peptidoglycan synthesis</keyword>
<dbReference type="Pfam" id="PF01594">
    <property type="entry name" value="AI-2E_transport"/>
    <property type="match status" value="1"/>
</dbReference>
<reference evidence="11 12" key="1">
    <citation type="submission" date="2017-02" db="EMBL/GenBank/DDBJ databases">
        <authorList>
            <person name="Peterson S.W."/>
        </authorList>
    </citation>
    <scope>NUCLEOTIDE SEQUENCE [LARGE SCALE GENOMIC DNA]</scope>
    <source>
        <strain evidence="11 12">CIP104813</strain>
    </source>
</reference>
<evidence type="ECO:0000256" key="4">
    <source>
        <dbReference type="ARBA" id="ARBA00022475"/>
    </source>
</evidence>
<dbReference type="RefSeq" id="WP_087103111.1">
    <property type="nucleotide sequence ID" value="NZ_FWFG01000045.1"/>
</dbReference>
<dbReference type="PANTHER" id="PTHR21716">
    <property type="entry name" value="TRANSMEMBRANE PROTEIN"/>
    <property type="match status" value="1"/>
</dbReference>
<evidence type="ECO:0000313" key="12">
    <source>
        <dbReference type="Proteomes" id="UP000195981"/>
    </source>
</evidence>
<keyword evidence="9 10" id="KW-0472">Membrane</keyword>
<dbReference type="InterPro" id="IPR004268">
    <property type="entry name" value="MurJ"/>
</dbReference>
<dbReference type="Proteomes" id="UP000195981">
    <property type="component" value="Unassembled WGS sequence"/>
</dbReference>
<feature type="transmembrane region" description="Helical" evidence="10">
    <location>
        <begin position="54"/>
        <end position="75"/>
    </location>
</feature>
<feature type="transmembrane region" description="Helical" evidence="10">
    <location>
        <begin position="87"/>
        <end position="105"/>
    </location>
</feature>
<sequence length="404" mass="43192">MRFPERRPRPAPVAPEVAEIPLGIRRAAAWSWRLLLIIAGCWVVLQGMSHIQVIVIPVLVAVLLAALLGPIVTLLARHTFLGRGSAAMIVLIGLILVVTGMSTLAGQQLLAQYADIEDKAVSGFVQLSAIVVERLHLDQPTIANAQQALLDKLQSNSQQLIQGALTGVETLGSAVTGTLIALFTLFFLLKDGELIWRWILRLLPRRSRVVTHEAFRRGWRALSAYVRTQILVATINGTGIGIGIAALGLGSYGVPVFLIVFLFSFIPLIGAVVSGIIAVLLVLVLKSWVLALVMVAIVIGVHFIEADILHPFMMGRAVSLHPLGVFLGVALGAETAGIAGALFAIPLAAFLNATILQFSGNDPNPELGVDSRTAAFVAARAKDLRGVNLTLPGLSRRAPRPPRR</sequence>
<keyword evidence="4" id="KW-1003">Cell membrane</keyword>
<dbReference type="InterPro" id="IPR002549">
    <property type="entry name" value="AI-2E-like"/>
</dbReference>
<evidence type="ECO:0000256" key="1">
    <source>
        <dbReference type="ARBA" id="ARBA00004651"/>
    </source>
</evidence>
<feature type="transmembrane region" description="Helical" evidence="10">
    <location>
        <begin position="256"/>
        <end position="281"/>
    </location>
</feature>
<feature type="transmembrane region" description="Helical" evidence="10">
    <location>
        <begin position="324"/>
        <end position="351"/>
    </location>
</feature>
<evidence type="ECO:0000256" key="9">
    <source>
        <dbReference type="ARBA" id="ARBA00023136"/>
    </source>
</evidence>
<evidence type="ECO:0000256" key="8">
    <source>
        <dbReference type="ARBA" id="ARBA00022989"/>
    </source>
</evidence>
<evidence type="ECO:0000256" key="3">
    <source>
        <dbReference type="ARBA" id="ARBA00022448"/>
    </source>
</evidence>
<keyword evidence="8 10" id="KW-1133">Transmembrane helix</keyword>
<dbReference type="PANTHER" id="PTHR21716:SF53">
    <property type="entry name" value="PERMEASE PERM-RELATED"/>
    <property type="match status" value="1"/>
</dbReference>
<keyword evidence="3" id="KW-0813">Transport</keyword>
<evidence type="ECO:0000256" key="6">
    <source>
        <dbReference type="ARBA" id="ARBA00022960"/>
    </source>
</evidence>
<gene>
    <name evidence="11" type="ORF">FM110_04645</name>
</gene>
<feature type="transmembrane region" description="Helical" evidence="10">
    <location>
        <begin position="30"/>
        <end position="48"/>
    </location>
</feature>
<dbReference type="PRINTS" id="PR01806">
    <property type="entry name" value="VIRFACTRMVIN"/>
</dbReference>
<organism evidence="11 12">
    <name type="scientific">Brachybacterium nesterenkovii</name>
    <dbReference type="NCBI Taxonomy" id="47847"/>
    <lineage>
        <taxon>Bacteria</taxon>
        <taxon>Bacillati</taxon>
        <taxon>Actinomycetota</taxon>
        <taxon>Actinomycetes</taxon>
        <taxon>Micrococcales</taxon>
        <taxon>Dermabacteraceae</taxon>
        <taxon>Brachybacterium</taxon>
    </lineage>
</organism>
<evidence type="ECO:0000256" key="10">
    <source>
        <dbReference type="SAM" id="Phobius"/>
    </source>
</evidence>